<accession>A0A1G8WYL7</accession>
<reference evidence="8" key="1">
    <citation type="submission" date="2016-10" db="EMBL/GenBank/DDBJ databases">
        <authorList>
            <person name="Varghese N."/>
            <person name="Submissions S."/>
        </authorList>
    </citation>
    <scope>NUCLEOTIDE SEQUENCE [LARGE SCALE GENOMIC DNA]</scope>
    <source>
        <strain evidence="8">DSM 23317</strain>
    </source>
</reference>
<keyword evidence="8" id="KW-1185">Reference proteome</keyword>
<evidence type="ECO:0000313" key="7">
    <source>
        <dbReference type="EMBL" id="SDJ83469.1"/>
    </source>
</evidence>
<dbReference type="PROSITE" id="PS50893">
    <property type="entry name" value="ABC_TRANSPORTER_2"/>
    <property type="match status" value="1"/>
</dbReference>
<evidence type="ECO:0000256" key="3">
    <source>
        <dbReference type="ARBA" id="ARBA00022458"/>
    </source>
</evidence>
<dbReference type="GO" id="GO:0016887">
    <property type="term" value="F:ATP hydrolysis activity"/>
    <property type="evidence" value="ECO:0007669"/>
    <property type="project" value="InterPro"/>
</dbReference>
<gene>
    <name evidence="7" type="ORF">SAMN04488540_11440</name>
</gene>
<dbReference type="InterPro" id="IPR027417">
    <property type="entry name" value="P-loop_NTPase"/>
</dbReference>
<dbReference type="PANTHER" id="PTHR42711:SF5">
    <property type="entry name" value="ABC TRANSPORTER ATP-BINDING PROTEIN NATA"/>
    <property type="match status" value="1"/>
</dbReference>
<keyword evidence="5 7" id="KW-0067">ATP-binding</keyword>
<dbReference type="AlphaFoldDB" id="A0A1G8WYL7"/>
<dbReference type="PROSITE" id="PS00211">
    <property type="entry name" value="ABC_TRANSPORTER_1"/>
    <property type="match status" value="1"/>
</dbReference>
<protein>
    <submittedName>
        <fullName evidence="7">Sodium transport system ATP-binding protein</fullName>
    </submittedName>
</protein>
<dbReference type="OrthoDB" id="9781337at2"/>
<dbReference type="Proteomes" id="UP000199527">
    <property type="component" value="Unassembled WGS sequence"/>
</dbReference>
<organism evidence="7 8">
    <name type="scientific">Ferrimonas sediminum</name>
    <dbReference type="NCBI Taxonomy" id="718193"/>
    <lineage>
        <taxon>Bacteria</taxon>
        <taxon>Pseudomonadati</taxon>
        <taxon>Pseudomonadota</taxon>
        <taxon>Gammaproteobacteria</taxon>
        <taxon>Alteromonadales</taxon>
        <taxon>Ferrimonadaceae</taxon>
        <taxon>Ferrimonas</taxon>
    </lineage>
</organism>
<keyword evidence="3" id="KW-0536">Nodulation</keyword>
<dbReference type="PANTHER" id="PTHR42711">
    <property type="entry name" value="ABC TRANSPORTER ATP-BINDING PROTEIN"/>
    <property type="match status" value="1"/>
</dbReference>
<dbReference type="InterPro" id="IPR050763">
    <property type="entry name" value="ABC_transporter_ATP-binding"/>
</dbReference>
<evidence type="ECO:0000313" key="8">
    <source>
        <dbReference type="Proteomes" id="UP000199527"/>
    </source>
</evidence>
<evidence type="ECO:0000256" key="5">
    <source>
        <dbReference type="ARBA" id="ARBA00022840"/>
    </source>
</evidence>
<evidence type="ECO:0000256" key="4">
    <source>
        <dbReference type="ARBA" id="ARBA00022741"/>
    </source>
</evidence>
<feature type="domain" description="ABC transporter" evidence="6">
    <location>
        <begin position="11"/>
        <end position="252"/>
    </location>
</feature>
<dbReference type="InterPro" id="IPR017871">
    <property type="entry name" value="ABC_transporter-like_CS"/>
</dbReference>
<keyword evidence="4" id="KW-0547">Nucleotide-binding</keyword>
<dbReference type="SMART" id="SM00382">
    <property type="entry name" value="AAA"/>
    <property type="match status" value="1"/>
</dbReference>
<evidence type="ECO:0000256" key="2">
    <source>
        <dbReference type="ARBA" id="ARBA00022448"/>
    </source>
</evidence>
<comment type="similarity">
    <text evidence="1">Belongs to the ABC transporter superfamily.</text>
</comment>
<dbReference type="RefSeq" id="WP_090366738.1">
    <property type="nucleotide sequence ID" value="NZ_FNEM01000014.1"/>
</dbReference>
<proteinExistence type="inferred from homology"/>
<evidence type="ECO:0000256" key="1">
    <source>
        <dbReference type="ARBA" id="ARBA00005417"/>
    </source>
</evidence>
<dbReference type="InterPro" id="IPR003439">
    <property type="entry name" value="ABC_transporter-like_ATP-bd"/>
</dbReference>
<dbReference type="InterPro" id="IPR003593">
    <property type="entry name" value="AAA+_ATPase"/>
</dbReference>
<dbReference type="Gene3D" id="3.40.50.300">
    <property type="entry name" value="P-loop containing nucleotide triphosphate hydrolases"/>
    <property type="match status" value="1"/>
</dbReference>
<dbReference type="Pfam" id="PF00005">
    <property type="entry name" value="ABC_tran"/>
    <property type="match status" value="1"/>
</dbReference>
<name>A0A1G8WYL7_9GAMM</name>
<evidence type="ECO:0000259" key="6">
    <source>
        <dbReference type="PROSITE" id="PS50893"/>
    </source>
</evidence>
<dbReference type="GO" id="GO:0005524">
    <property type="term" value="F:ATP binding"/>
    <property type="evidence" value="ECO:0007669"/>
    <property type="project" value="UniProtKB-KW"/>
</dbReference>
<dbReference type="SUPFAM" id="SSF52540">
    <property type="entry name" value="P-loop containing nucleoside triphosphate hydrolases"/>
    <property type="match status" value="1"/>
</dbReference>
<sequence>MIIVRELAKGFAVPDLKRRPGLSGQDPRMGNGVFHSVRSVSFQARPGEVLGLLGPNGAGKTTVLRMLSGVLSPDQGIIEINGRNWDRQPEKMRQQIGFLSASTALYERLTVEENLEFFGQLYGLNRDMIRDRIAELSQQLELEPFLQRKVLELSLGMKQRASIARAVIHKPEVVVLDEPTTGLDIMSAQAVLDFIHSQKMANRPVIFSTHRLEEVSLLCDRIAVIMYGCSVFEGELATFAGTRYPDALRQAFVACQHEASRHPQGLSGMAG</sequence>
<dbReference type="EMBL" id="FNEM01000014">
    <property type="protein sequence ID" value="SDJ83469.1"/>
    <property type="molecule type" value="Genomic_DNA"/>
</dbReference>
<keyword evidence="2" id="KW-0813">Transport</keyword>